<protein>
    <submittedName>
        <fullName evidence="2">Uncharacterized protein</fullName>
    </submittedName>
</protein>
<dbReference type="EMBL" id="OC330833">
    <property type="protein sequence ID" value="CAD7417404.1"/>
    <property type="molecule type" value="Genomic_DNA"/>
</dbReference>
<evidence type="ECO:0000313" key="2">
    <source>
        <dbReference type="EMBL" id="CAD7417404.1"/>
    </source>
</evidence>
<keyword evidence="1" id="KW-1133">Transmembrane helix</keyword>
<keyword evidence="1" id="KW-0472">Membrane</keyword>
<sequence>MNTSFTGQYCIARYYKLQEVNTSVRIYLQPAIEDIFRFEKRNGCTHLYVKTNFLVSLVVSRKAKVSELLQKHFFISLIVFVALLVVASTSYDIYRPSGKSR</sequence>
<feature type="transmembrane region" description="Helical" evidence="1">
    <location>
        <begin position="73"/>
        <end position="94"/>
    </location>
</feature>
<accession>A0A7R9DMS0</accession>
<dbReference type="AlphaFoldDB" id="A0A7R9DMS0"/>
<reference evidence="2" key="1">
    <citation type="submission" date="2020-11" db="EMBL/GenBank/DDBJ databases">
        <authorList>
            <person name="Tran Van P."/>
        </authorList>
    </citation>
    <scope>NUCLEOTIDE SEQUENCE</scope>
</reference>
<keyword evidence="1" id="KW-0812">Transmembrane</keyword>
<name>A0A7R9DMS0_TIMCR</name>
<evidence type="ECO:0000256" key="1">
    <source>
        <dbReference type="SAM" id="Phobius"/>
    </source>
</evidence>
<organism evidence="2">
    <name type="scientific">Timema cristinae</name>
    <name type="common">Walking stick</name>
    <dbReference type="NCBI Taxonomy" id="61476"/>
    <lineage>
        <taxon>Eukaryota</taxon>
        <taxon>Metazoa</taxon>
        <taxon>Ecdysozoa</taxon>
        <taxon>Arthropoda</taxon>
        <taxon>Hexapoda</taxon>
        <taxon>Insecta</taxon>
        <taxon>Pterygota</taxon>
        <taxon>Neoptera</taxon>
        <taxon>Polyneoptera</taxon>
        <taxon>Phasmatodea</taxon>
        <taxon>Timematodea</taxon>
        <taxon>Timematoidea</taxon>
        <taxon>Timematidae</taxon>
        <taxon>Timema</taxon>
    </lineage>
</organism>
<gene>
    <name evidence="2" type="ORF">TCEB3V08_LOCUS12958</name>
</gene>
<proteinExistence type="predicted"/>